<dbReference type="AlphaFoldDB" id="A0A7M2T1D3"/>
<dbReference type="KEGG" id="schf:IPT68_21455"/>
<dbReference type="EMBL" id="CP063374">
    <property type="protein sequence ID" value="QOV42396.1"/>
    <property type="molecule type" value="Genomic_DNA"/>
</dbReference>
<keyword evidence="1" id="KW-1133">Transmembrane helix</keyword>
<feature type="transmembrane region" description="Helical" evidence="1">
    <location>
        <begin position="94"/>
        <end position="115"/>
    </location>
</feature>
<feature type="transmembrane region" description="Helical" evidence="1">
    <location>
        <begin position="53"/>
        <end position="73"/>
    </location>
</feature>
<proteinExistence type="predicted"/>
<evidence type="ECO:0000313" key="2">
    <source>
        <dbReference type="EMBL" id="QOV42396.1"/>
    </source>
</evidence>
<feature type="transmembrane region" description="Helical" evidence="1">
    <location>
        <begin position="127"/>
        <end position="146"/>
    </location>
</feature>
<feature type="transmembrane region" description="Helical" evidence="1">
    <location>
        <begin position="225"/>
        <end position="245"/>
    </location>
</feature>
<protein>
    <submittedName>
        <fullName evidence="2">Uncharacterized protein</fullName>
    </submittedName>
</protein>
<organism evidence="2 3">
    <name type="scientific">Streptomyces chromofuscus</name>
    <dbReference type="NCBI Taxonomy" id="42881"/>
    <lineage>
        <taxon>Bacteria</taxon>
        <taxon>Bacillati</taxon>
        <taxon>Actinomycetota</taxon>
        <taxon>Actinomycetes</taxon>
        <taxon>Kitasatosporales</taxon>
        <taxon>Streptomycetaceae</taxon>
        <taxon>Streptomyces</taxon>
    </lineage>
</organism>
<accession>A0A7M2T1D3</accession>
<keyword evidence="3" id="KW-1185">Reference proteome</keyword>
<dbReference type="RefSeq" id="WP_189700574.1">
    <property type="nucleotide sequence ID" value="NZ_BMTA01000019.1"/>
</dbReference>
<feature type="transmembrane region" description="Helical" evidence="1">
    <location>
        <begin position="200"/>
        <end position="218"/>
    </location>
</feature>
<reference evidence="2 3" key="1">
    <citation type="submission" date="2020-10" db="EMBL/GenBank/DDBJ databases">
        <title>Streptomyces chromofuscus complate genome analysis.</title>
        <authorList>
            <person name="Anwar N."/>
        </authorList>
    </citation>
    <scope>NUCLEOTIDE SEQUENCE [LARGE SCALE GENOMIC DNA]</scope>
    <source>
        <strain evidence="2 3">DSM 40273</strain>
    </source>
</reference>
<evidence type="ECO:0000313" key="3">
    <source>
        <dbReference type="Proteomes" id="UP000594008"/>
    </source>
</evidence>
<dbReference type="Proteomes" id="UP000594008">
    <property type="component" value="Chromosome"/>
</dbReference>
<feature type="transmembrane region" description="Helical" evidence="1">
    <location>
        <begin position="153"/>
        <end position="172"/>
    </location>
</feature>
<gene>
    <name evidence="2" type="ORF">IPT68_21455</name>
</gene>
<feature type="transmembrane region" description="Helical" evidence="1">
    <location>
        <begin position="12"/>
        <end position="29"/>
    </location>
</feature>
<evidence type="ECO:0000256" key="1">
    <source>
        <dbReference type="SAM" id="Phobius"/>
    </source>
</evidence>
<keyword evidence="1" id="KW-0812">Transmembrane</keyword>
<sequence length="424" mass="46540">MRIRTVFRTSPAFMCLPIAVGVTVLYYTQEAADQIHYFPYPWAPLLVQRPIEYMAAPTYAMVAALAAWSAARVREAGTWQLAAHRPTWQVIAQALAPVVTVGWLMFIASVAWAFIERPTWPTPASLAPLLLTCVLTVAWAVIGFTAGHHAKPLIAAPVLACGVFVLVAYPHAMQPFSLRHLSGEYFAHLGVGESATFESIAAQMMPTLGVACAVALVWARWKPVVRVLAAAALVVAPTLAGYSIVKDWNYNPSLTTHVALACHGTEPEVCLPEAGAHDLPEVHAQVAQAFRVLTTYGLTDSLPSRVEDQMAYGRFTQRNTEQTVYMQLGIAHHKGVLARSIVTGAVRFGCDADPHRARTIHFWLEKKLGDITPYERITAEDPYYTRAQYDQAVTTAERVSTLSADEQKQWFAKTRTAACEGRPA</sequence>
<name>A0A7M2T1D3_STRCW</name>
<keyword evidence="1" id="KW-0472">Membrane</keyword>